<sequence length="366" mass="40132">MKQLLLVAILAISFVACQQKTYTIEGTIEGVTEGQAVLQKLENGRPAPIDTAQIVEGKFTFTGSEEVPQVYLIFVDDNKAPIMFFGENANINIKVADINKMSEAEITGTEANELMAGFMKELPGRARLEELQADFQKAMMANDKDKMGALRTEANELMEEQKAFFLQFIKNNTGSIVSAYLANQAARDMEFDELKSLVADFEANLGDHMYVTNLKESLEAVEKAEAAKKATEVGAIAPDFTLESINGAAISLSSLKGKYVLVDFWASWCKPCRGENPNVVKAFNAYASKGFDVLSVSLDRDSAAWKKAVEEDGLVWNQVIDAKGDIAQTYGVQGIPFTVLLDKEGKIIAKNLRGEALDEKLAELLN</sequence>
<evidence type="ECO:0000256" key="5">
    <source>
        <dbReference type="SAM" id="SignalP"/>
    </source>
</evidence>
<protein>
    <submittedName>
        <fullName evidence="7">AhpC/TSA family protein</fullName>
    </submittedName>
</protein>
<dbReference type="InterPro" id="IPR000866">
    <property type="entry name" value="AhpC/TSA"/>
</dbReference>
<evidence type="ECO:0000259" key="6">
    <source>
        <dbReference type="PROSITE" id="PS51352"/>
    </source>
</evidence>
<keyword evidence="3" id="KW-1015">Disulfide bond</keyword>
<dbReference type="InterPro" id="IPR025380">
    <property type="entry name" value="DUF4369"/>
</dbReference>
<dbReference type="Pfam" id="PF14289">
    <property type="entry name" value="DUF4369"/>
    <property type="match status" value="1"/>
</dbReference>
<accession>A0AAE3SI41</accession>
<proteinExistence type="predicted"/>
<gene>
    <name evidence="7" type="ORF">OM074_00360</name>
</gene>
<keyword evidence="8" id="KW-1185">Reference proteome</keyword>
<feature type="chain" id="PRO_5042172584" evidence="5">
    <location>
        <begin position="19"/>
        <end position="366"/>
    </location>
</feature>
<dbReference type="GO" id="GO:0016491">
    <property type="term" value="F:oxidoreductase activity"/>
    <property type="evidence" value="ECO:0007669"/>
    <property type="project" value="InterPro"/>
</dbReference>
<evidence type="ECO:0000313" key="8">
    <source>
        <dbReference type="Proteomes" id="UP001207408"/>
    </source>
</evidence>
<evidence type="ECO:0000256" key="3">
    <source>
        <dbReference type="ARBA" id="ARBA00023157"/>
    </source>
</evidence>
<evidence type="ECO:0000256" key="4">
    <source>
        <dbReference type="ARBA" id="ARBA00023284"/>
    </source>
</evidence>
<keyword evidence="5" id="KW-0732">Signal</keyword>
<feature type="signal peptide" evidence="5">
    <location>
        <begin position="1"/>
        <end position="18"/>
    </location>
</feature>
<evidence type="ECO:0000313" key="7">
    <source>
        <dbReference type="EMBL" id="MCW3804053.1"/>
    </source>
</evidence>
<dbReference type="RefSeq" id="WP_301197276.1">
    <property type="nucleotide sequence ID" value="NZ_JAPDPI010000001.1"/>
</dbReference>
<dbReference type="InterPro" id="IPR013766">
    <property type="entry name" value="Thioredoxin_domain"/>
</dbReference>
<dbReference type="GO" id="GO:0030313">
    <property type="term" value="C:cell envelope"/>
    <property type="evidence" value="ECO:0007669"/>
    <property type="project" value="UniProtKB-SubCell"/>
</dbReference>
<dbReference type="Proteomes" id="UP001207408">
    <property type="component" value="Unassembled WGS sequence"/>
</dbReference>
<dbReference type="EMBL" id="JAPDPI010000001">
    <property type="protein sequence ID" value="MCW3804053.1"/>
    <property type="molecule type" value="Genomic_DNA"/>
</dbReference>
<dbReference type="InterPro" id="IPR036249">
    <property type="entry name" value="Thioredoxin-like_sf"/>
</dbReference>
<dbReference type="Pfam" id="PF00578">
    <property type="entry name" value="AhpC-TSA"/>
    <property type="match status" value="1"/>
</dbReference>
<dbReference type="GO" id="GO:0017004">
    <property type="term" value="P:cytochrome complex assembly"/>
    <property type="evidence" value="ECO:0007669"/>
    <property type="project" value="UniProtKB-KW"/>
</dbReference>
<dbReference type="PANTHER" id="PTHR42852:SF6">
    <property type="entry name" value="THIOL:DISULFIDE INTERCHANGE PROTEIN DSBE"/>
    <property type="match status" value="1"/>
</dbReference>
<dbReference type="PROSITE" id="PS51257">
    <property type="entry name" value="PROKAR_LIPOPROTEIN"/>
    <property type="match status" value="1"/>
</dbReference>
<keyword evidence="2" id="KW-0201">Cytochrome c-type biogenesis</keyword>
<dbReference type="PROSITE" id="PS51352">
    <property type="entry name" value="THIOREDOXIN_2"/>
    <property type="match status" value="1"/>
</dbReference>
<keyword evidence="4" id="KW-0676">Redox-active center</keyword>
<dbReference type="CDD" id="cd02966">
    <property type="entry name" value="TlpA_like_family"/>
    <property type="match status" value="1"/>
</dbReference>
<reference evidence="7" key="1">
    <citation type="submission" date="2022-10" db="EMBL/GenBank/DDBJ databases">
        <authorList>
            <person name="Yu W.X."/>
        </authorList>
    </citation>
    <scope>NUCLEOTIDE SEQUENCE</scope>
    <source>
        <strain evidence="7">D04</strain>
    </source>
</reference>
<name>A0AAE3SI41_9BACT</name>
<organism evidence="7 8">
    <name type="scientific">Plebeiibacterium marinum</name>
    <dbReference type="NCBI Taxonomy" id="2992111"/>
    <lineage>
        <taxon>Bacteria</taxon>
        <taxon>Pseudomonadati</taxon>
        <taxon>Bacteroidota</taxon>
        <taxon>Bacteroidia</taxon>
        <taxon>Marinilabiliales</taxon>
        <taxon>Marinilabiliaceae</taxon>
        <taxon>Plebeiibacterium</taxon>
    </lineage>
</organism>
<comment type="subcellular location">
    <subcellularLocation>
        <location evidence="1">Cell envelope</location>
    </subcellularLocation>
</comment>
<dbReference type="InterPro" id="IPR050553">
    <property type="entry name" value="Thioredoxin_ResA/DsbE_sf"/>
</dbReference>
<dbReference type="GO" id="GO:0016209">
    <property type="term" value="F:antioxidant activity"/>
    <property type="evidence" value="ECO:0007669"/>
    <property type="project" value="InterPro"/>
</dbReference>
<feature type="domain" description="Thioredoxin" evidence="6">
    <location>
        <begin position="231"/>
        <end position="366"/>
    </location>
</feature>
<dbReference type="Gene3D" id="3.40.30.10">
    <property type="entry name" value="Glutaredoxin"/>
    <property type="match status" value="1"/>
</dbReference>
<dbReference type="PANTHER" id="PTHR42852">
    <property type="entry name" value="THIOL:DISULFIDE INTERCHANGE PROTEIN DSBE"/>
    <property type="match status" value="1"/>
</dbReference>
<dbReference type="SUPFAM" id="SSF52833">
    <property type="entry name" value="Thioredoxin-like"/>
    <property type="match status" value="1"/>
</dbReference>
<comment type="caution">
    <text evidence="7">The sequence shown here is derived from an EMBL/GenBank/DDBJ whole genome shotgun (WGS) entry which is preliminary data.</text>
</comment>
<dbReference type="AlphaFoldDB" id="A0AAE3SI41"/>
<evidence type="ECO:0000256" key="1">
    <source>
        <dbReference type="ARBA" id="ARBA00004196"/>
    </source>
</evidence>
<evidence type="ECO:0000256" key="2">
    <source>
        <dbReference type="ARBA" id="ARBA00022748"/>
    </source>
</evidence>